<dbReference type="EMBL" id="MT630929">
    <property type="protein sequence ID" value="QNO44187.1"/>
    <property type="molecule type" value="Genomic_DNA"/>
</dbReference>
<dbReference type="InterPro" id="IPR035917">
    <property type="entry name" value="YjbQ-like_sf"/>
</dbReference>
<dbReference type="PANTHER" id="PTHR30615:SF8">
    <property type="entry name" value="UPF0047 PROTEIN C4A8.02C"/>
    <property type="match status" value="1"/>
</dbReference>
<dbReference type="InterPro" id="IPR001602">
    <property type="entry name" value="UPF0047_YjbQ-like"/>
</dbReference>
<evidence type="ECO:0000313" key="4">
    <source>
        <dbReference type="EMBL" id="QNO44187.1"/>
    </source>
</evidence>
<gene>
    <name evidence="5" type="ORF">AGAEODOH_00007</name>
    <name evidence="3" type="ORF">KNFFACPP_00007</name>
    <name evidence="2" type="ORF">LDCPFDIN_00002</name>
    <name evidence="4" type="ORF">OFFIPCNN_00007</name>
</gene>
<dbReference type="EMBL" id="MT631193">
    <property type="protein sequence ID" value="QNO46523.1"/>
    <property type="molecule type" value="Genomic_DNA"/>
</dbReference>
<dbReference type="Pfam" id="PF01894">
    <property type="entry name" value="YjbQ"/>
    <property type="match status" value="1"/>
</dbReference>
<dbReference type="Gene3D" id="2.60.120.460">
    <property type="entry name" value="YjbQ-like"/>
    <property type="match status" value="1"/>
</dbReference>
<evidence type="ECO:0000313" key="3">
    <source>
        <dbReference type="EMBL" id="QNO44119.1"/>
    </source>
</evidence>
<organism evidence="4">
    <name type="scientific">Candidatus Methanogaster sp. ANME-2c ERB4</name>
    <dbReference type="NCBI Taxonomy" id="2759911"/>
    <lineage>
        <taxon>Archaea</taxon>
        <taxon>Methanobacteriati</taxon>
        <taxon>Methanobacteriota</taxon>
        <taxon>Stenosarchaea group</taxon>
        <taxon>Methanomicrobia</taxon>
        <taxon>Methanosarcinales</taxon>
        <taxon>ANME-2 cluster</taxon>
        <taxon>Candidatus Methanogasteraceae</taxon>
        <taxon>Candidatus Methanogaster</taxon>
    </lineage>
</organism>
<accession>A0A7G9Y853</accession>
<protein>
    <recommendedName>
        <fullName evidence="6">Secondary thiamine-phosphate synthase enzyme</fullName>
    </recommendedName>
</protein>
<proteinExistence type="inferred from homology"/>
<reference evidence="4" key="1">
    <citation type="submission" date="2020-06" db="EMBL/GenBank/DDBJ databases">
        <title>Unique genomic features of the anaerobic methanotrophic archaea.</title>
        <authorList>
            <person name="Chadwick G.L."/>
            <person name="Skennerton C.T."/>
            <person name="Laso-Perez R."/>
            <person name="Leu A.O."/>
            <person name="Speth D.R."/>
            <person name="Yu H."/>
            <person name="Morgan-Lang C."/>
            <person name="Hatzenpichler R."/>
            <person name="Goudeau D."/>
            <person name="Malmstrom R."/>
            <person name="Brazelton W.J."/>
            <person name="Woyke T."/>
            <person name="Hallam S.J."/>
            <person name="Tyson G.W."/>
            <person name="Wegener G."/>
            <person name="Boetius A."/>
            <person name="Orphan V."/>
        </authorList>
    </citation>
    <scope>NUCLEOTIDE SEQUENCE</scope>
</reference>
<evidence type="ECO:0008006" key="6">
    <source>
        <dbReference type="Google" id="ProtNLM"/>
    </source>
</evidence>
<evidence type="ECO:0000313" key="5">
    <source>
        <dbReference type="EMBL" id="QNO46523.1"/>
    </source>
</evidence>
<evidence type="ECO:0000256" key="1">
    <source>
        <dbReference type="ARBA" id="ARBA00005534"/>
    </source>
</evidence>
<dbReference type="PANTHER" id="PTHR30615">
    <property type="entry name" value="UNCHARACTERIZED PROTEIN YJBQ-RELATED"/>
    <property type="match status" value="1"/>
</dbReference>
<evidence type="ECO:0000313" key="2">
    <source>
        <dbReference type="EMBL" id="QNO43354.1"/>
    </source>
</evidence>
<dbReference type="SUPFAM" id="SSF111038">
    <property type="entry name" value="YjbQ-like"/>
    <property type="match status" value="1"/>
</dbReference>
<dbReference type="AlphaFoldDB" id="A0A7G9Y853"/>
<name>A0A7G9Y853_9EURY</name>
<comment type="similarity">
    <text evidence="1">Belongs to the UPF0047 family.</text>
</comment>
<sequence length="167" mass="17794">MAVSTHYLRFSTGGNADIIDITDGVSDALSKSGLSGGTATIFAPGATGAVTTIEYESGLISDLKDMLERIAPQNTRYAHNLKWGDGNGHSHVRAALLGPSLSVPFSGGRMQLGGSLVIRVAHICTVSHYKTKPLSCASIGGKSEEVKSRSEKLWIGRRKIFLYKVTM</sequence>
<dbReference type="EMBL" id="MT630910">
    <property type="protein sequence ID" value="QNO44119.1"/>
    <property type="molecule type" value="Genomic_DNA"/>
</dbReference>
<dbReference type="EMBL" id="MT630814">
    <property type="protein sequence ID" value="QNO43354.1"/>
    <property type="molecule type" value="Genomic_DNA"/>
</dbReference>